<dbReference type="PANTHER" id="PTHR16305">
    <property type="entry name" value="TESTICULAR SOLUBLE ADENYLYL CYCLASE"/>
    <property type="match status" value="1"/>
</dbReference>
<protein>
    <submittedName>
        <fullName evidence="3">Adenylate cyclase</fullName>
    </submittedName>
</protein>
<reference evidence="3" key="1">
    <citation type="submission" date="2012-04" db="EMBL/GenBank/DDBJ databases">
        <title>Characterization of mineral phosphate solubilization trait from soil metagenome.</title>
        <authorList>
            <person name="Chhabra S."/>
            <person name="Brazil D."/>
            <person name="Morrissey J."/>
            <person name="Burke J."/>
            <person name="O'Gara F."/>
            <person name="Dowling D."/>
        </authorList>
    </citation>
    <scope>NUCLEOTIDE SEQUENCE</scope>
</reference>
<dbReference type="SUPFAM" id="SSF48452">
    <property type="entry name" value="TPR-like"/>
    <property type="match status" value="2"/>
</dbReference>
<name>I3VIP9_9BACT</name>
<dbReference type="InterPro" id="IPR011990">
    <property type="entry name" value="TPR-like_helical_dom_sf"/>
</dbReference>
<keyword evidence="2" id="KW-0067">ATP-binding</keyword>
<accession>I3VIP9</accession>
<dbReference type="EMBL" id="JQ970528">
    <property type="protein sequence ID" value="AFK79255.1"/>
    <property type="molecule type" value="Genomic_DNA"/>
</dbReference>
<organism evidence="3">
    <name type="scientific">uncultured bacterium F41-01</name>
    <dbReference type="NCBI Taxonomy" id="1191437"/>
    <lineage>
        <taxon>Bacteria</taxon>
        <taxon>environmental samples</taxon>
    </lineage>
</organism>
<dbReference type="GO" id="GO:0004016">
    <property type="term" value="F:adenylate cyclase activity"/>
    <property type="evidence" value="ECO:0007669"/>
    <property type="project" value="TreeGrafter"/>
</dbReference>
<keyword evidence="1" id="KW-0547">Nucleotide-binding</keyword>
<dbReference type="AlphaFoldDB" id="I3VIP9"/>
<proteinExistence type="predicted"/>
<dbReference type="GO" id="GO:0005524">
    <property type="term" value="F:ATP binding"/>
    <property type="evidence" value="ECO:0007669"/>
    <property type="project" value="UniProtKB-KW"/>
</dbReference>
<evidence type="ECO:0000256" key="1">
    <source>
        <dbReference type="ARBA" id="ARBA00022741"/>
    </source>
</evidence>
<evidence type="ECO:0000256" key="2">
    <source>
        <dbReference type="ARBA" id="ARBA00022840"/>
    </source>
</evidence>
<dbReference type="Gene3D" id="1.25.40.10">
    <property type="entry name" value="Tetratricopeptide repeat domain"/>
    <property type="match status" value="2"/>
</dbReference>
<dbReference type="PANTHER" id="PTHR16305:SF28">
    <property type="entry name" value="GUANYLATE CYCLASE DOMAIN-CONTAINING PROTEIN"/>
    <property type="match status" value="1"/>
</dbReference>
<sequence>MVERVTGGKALPAEVVHHIASKTDGVPLFVEELTKMVVESGLLREVKGDYELSGPLPPLAIPSTLHDSLMARLDRLATVREIAQVGATIGREFDYALLQAVSPLNEDTLQRGLKQLVEAELVYQSGVPPQARYLFKHALVQDTAYQSLLRSRRQQLHEQVAQVLTEQFSDIVATQPELVAHHYTAAGLIVQAIPYWQQAGQRASQRGANAEAVSHLTTGLELLKTLPNTPVRTQHELTLQLALGALFMATHGFAAPEVEQAYRRARALCEQTGDREQAFTALFGLVTYYAMRAQHQTACELADQLLDIAQEVQASGLLIAAHYVQGSTRLWMGEFLTARAHLEQGMALYDPQQHRTLTFRYGRDLGVACRLLAHQVLWILGYPDQALTRAQEALALAQEFSHVNTLGYGLACLPQIHYNRGEWKAAQARAEACVAFATEVGLPYFVAQMTIFWGAALAAQGHYEEGIAKMRQGLAAQRATGGQGLQQLWLALQVEAYIETGQIEEGWTALEEALTIRPKHGDRYWEADLYRLKGALTLQQSKVQGSKSKVADPRPLAPDPFRGRDLKVLRKIRARTGMARRGHNGILGYYDTFQRVGGTPCLATRQCINGQQCSLPTCRT</sequence>
<evidence type="ECO:0000313" key="3">
    <source>
        <dbReference type="EMBL" id="AFK79255.1"/>
    </source>
</evidence>
<dbReference type="GO" id="GO:0005737">
    <property type="term" value="C:cytoplasm"/>
    <property type="evidence" value="ECO:0007669"/>
    <property type="project" value="TreeGrafter"/>
</dbReference>